<reference evidence="1" key="1">
    <citation type="submission" date="2020-05" db="EMBL/GenBank/DDBJ databases">
        <authorList>
            <person name="Chiriac C."/>
            <person name="Salcher M."/>
            <person name="Ghai R."/>
            <person name="Kavagutti S V."/>
        </authorList>
    </citation>
    <scope>NUCLEOTIDE SEQUENCE</scope>
</reference>
<accession>A0A6J6F201</accession>
<dbReference type="EMBL" id="CAEZTM010000117">
    <property type="protein sequence ID" value="CAB4582486.1"/>
    <property type="molecule type" value="Genomic_DNA"/>
</dbReference>
<sequence length="205" mass="22690">MPAGLSVIRERVCEEVRDGEQWNLGRFRVFHRIDHNAPADRPQLGFSPLIGANVEFVLHRYVVDGEVVPIERGPPSRLHEGLGITHVKGCRAYRAASPEHIDVAIDGLTQLFQVGVIRVAPVGRWTHHKVGGSARFRAGPHLSDQARVCLGQRVIGTEIFRPLECARDVIKEQAKRTNPGIHQAAQLRLKSAAMRGVGILHRKPG</sequence>
<evidence type="ECO:0000313" key="1">
    <source>
        <dbReference type="EMBL" id="CAB4582486.1"/>
    </source>
</evidence>
<organism evidence="1">
    <name type="scientific">freshwater metagenome</name>
    <dbReference type="NCBI Taxonomy" id="449393"/>
    <lineage>
        <taxon>unclassified sequences</taxon>
        <taxon>metagenomes</taxon>
        <taxon>ecological metagenomes</taxon>
    </lineage>
</organism>
<name>A0A6J6F201_9ZZZZ</name>
<dbReference type="AlphaFoldDB" id="A0A6J6F201"/>
<dbReference type="EMBL" id="CAEZVY010000094">
    <property type="protein sequence ID" value="CAB4646095.1"/>
    <property type="molecule type" value="Genomic_DNA"/>
</dbReference>
<evidence type="ECO:0000313" key="2">
    <source>
        <dbReference type="EMBL" id="CAB4646095.1"/>
    </source>
</evidence>
<protein>
    <submittedName>
        <fullName evidence="1">Unannotated protein</fullName>
    </submittedName>
</protein>
<proteinExistence type="predicted"/>
<gene>
    <name evidence="1" type="ORF">UFOPK1684_01506</name>
    <name evidence="2" type="ORF">UFOPK2158_00935</name>
</gene>